<evidence type="ECO:0000259" key="3">
    <source>
        <dbReference type="PROSITE" id="PS50158"/>
    </source>
</evidence>
<dbReference type="InterPro" id="IPR012337">
    <property type="entry name" value="RNaseH-like_sf"/>
</dbReference>
<dbReference type="PANTHER" id="PTHR42648">
    <property type="entry name" value="TRANSPOSASE, PUTATIVE-RELATED"/>
    <property type="match status" value="1"/>
</dbReference>
<keyword evidence="1" id="KW-0479">Metal-binding</keyword>
<dbReference type="GeneID" id="7195058"/>
<dbReference type="EMBL" id="CM000621">
    <property type="protein sequence ID" value="EEC45027.1"/>
    <property type="molecule type" value="Genomic_DNA"/>
</dbReference>
<dbReference type="InterPro" id="IPR025724">
    <property type="entry name" value="GAG-pre-integrase_dom"/>
</dbReference>
<feature type="domain" description="Integrase catalytic" evidence="4">
    <location>
        <begin position="774"/>
        <end position="956"/>
    </location>
</feature>
<proteinExistence type="predicted"/>
<keyword evidence="1" id="KW-0862">Zinc</keyword>
<dbReference type="SUPFAM" id="SSF57756">
    <property type="entry name" value="Retrovirus zinc finger-like domains"/>
    <property type="match status" value="1"/>
</dbReference>
<dbReference type="Gene3D" id="3.30.420.10">
    <property type="entry name" value="Ribonuclease H-like superfamily/Ribonuclease H"/>
    <property type="match status" value="1"/>
</dbReference>
<reference evidence="5 6" key="1">
    <citation type="journal article" date="2008" name="Nature">
        <title>The Phaeodactylum genome reveals the evolutionary history of diatom genomes.</title>
        <authorList>
            <person name="Bowler C."/>
            <person name="Allen A.E."/>
            <person name="Badger J.H."/>
            <person name="Grimwood J."/>
            <person name="Jabbari K."/>
            <person name="Kuo A."/>
            <person name="Maheswari U."/>
            <person name="Martens C."/>
            <person name="Maumus F."/>
            <person name="Otillar R.P."/>
            <person name="Rayko E."/>
            <person name="Salamov A."/>
            <person name="Vandepoele K."/>
            <person name="Beszteri B."/>
            <person name="Gruber A."/>
            <person name="Heijde M."/>
            <person name="Katinka M."/>
            <person name="Mock T."/>
            <person name="Valentin K."/>
            <person name="Verret F."/>
            <person name="Berges J.A."/>
            <person name="Brownlee C."/>
            <person name="Cadoret J.P."/>
            <person name="Chiovitti A."/>
            <person name="Choi C.J."/>
            <person name="Coesel S."/>
            <person name="De Martino A."/>
            <person name="Detter J.C."/>
            <person name="Durkin C."/>
            <person name="Falciatore A."/>
            <person name="Fournet J."/>
            <person name="Haruta M."/>
            <person name="Huysman M.J."/>
            <person name="Jenkins B.D."/>
            <person name="Jiroutova K."/>
            <person name="Jorgensen R.E."/>
            <person name="Joubert Y."/>
            <person name="Kaplan A."/>
            <person name="Kroger N."/>
            <person name="Kroth P.G."/>
            <person name="La Roche J."/>
            <person name="Lindquist E."/>
            <person name="Lommer M."/>
            <person name="Martin-Jezequel V."/>
            <person name="Lopez P.J."/>
            <person name="Lucas S."/>
            <person name="Mangogna M."/>
            <person name="McGinnis K."/>
            <person name="Medlin L.K."/>
            <person name="Montsant A."/>
            <person name="Oudot-Le Secq M.P."/>
            <person name="Napoli C."/>
            <person name="Obornik M."/>
            <person name="Parker M.S."/>
            <person name="Petit J.L."/>
            <person name="Porcel B.M."/>
            <person name="Poulsen N."/>
            <person name="Robison M."/>
            <person name="Rychlewski L."/>
            <person name="Rynearson T.A."/>
            <person name="Schmutz J."/>
            <person name="Shapiro H."/>
            <person name="Siaut M."/>
            <person name="Stanley M."/>
            <person name="Sussman M.R."/>
            <person name="Taylor A.R."/>
            <person name="Vardi A."/>
            <person name="von Dassow P."/>
            <person name="Vyverman W."/>
            <person name="Willis A."/>
            <person name="Wyrwicz L.S."/>
            <person name="Rokhsar D.S."/>
            <person name="Weissenbach J."/>
            <person name="Armbrust E.V."/>
            <person name="Green B.R."/>
            <person name="Van de Peer Y."/>
            <person name="Grigoriev I.V."/>
        </authorList>
    </citation>
    <scope>NUCLEOTIDE SEQUENCE [LARGE SCALE GENOMIC DNA]</scope>
    <source>
        <strain evidence="5 6">CCAP 1055/1</strain>
    </source>
</reference>
<dbReference type="HOGENOM" id="CLU_264680_0_0_1"/>
<dbReference type="InParanoid" id="B7G8D6"/>
<feature type="domain" description="CCHC-type" evidence="3">
    <location>
        <begin position="367"/>
        <end position="383"/>
    </location>
</feature>
<dbReference type="InterPro" id="IPR036875">
    <property type="entry name" value="Znf_CCHC_sf"/>
</dbReference>
<accession>B7G8D6</accession>
<feature type="compositionally biased region" description="Pro residues" evidence="2">
    <location>
        <begin position="1106"/>
        <end position="1118"/>
    </location>
</feature>
<dbReference type="PaxDb" id="2850-Phatr39341"/>
<dbReference type="InterPro" id="IPR001584">
    <property type="entry name" value="Integrase_cat-core"/>
</dbReference>
<evidence type="ECO:0000259" key="4">
    <source>
        <dbReference type="PROSITE" id="PS50994"/>
    </source>
</evidence>
<feature type="region of interest" description="Disordered" evidence="2">
    <location>
        <begin position="1085"/>
        <end position="1119"/>
    </location>
</feature>
<dbReference type="RefSeq" id="XP_002183327.1">
    <property type="nucleotide sequence ID" value="XM_002183291.1"/>
</dbReference>
<keyword evidence="1" id="KW-0863">Zinc-finger</keyword>
<feature type="compositionally biased region" description="Basic and acidic residues" evidence="2">
    <location>
        <begin position="377"/>
        <end position="405"/>
    </location>
</feature>
<dbReference type="Pfam" id="PF13976">
    <property type="entry name" value="gag_pre-integrs"/>
    <property type="match status" value="1"/>
</dbReference>
<dbReference type="GO" id="GO:0015074">
    <property type="term" value="P:DNA integration"/>
    <property type="evidence" value="ECO:0007669"/>
    <property type="project" value="InterPro"/>
</dbReference>
<dbReference type="SMART" id="SM00343">
    <property type="entry name" value="ZnF_C2HC"/>
    <property type="match status" value="1"/>
</dbReference>
<evidence type="ECO:0000256" key="1">
    <source>
        <dbReference type="PROSITE-ProRule" id="PRU00047"/>
    </source>
</evidence>
<dbReference type="PROSITE" id="PS50158">
    <property type="entry name" value="ZF_CCHC"/>
    <property type="match status" value="1"/>
</dbReference>
<dbReference type="eggNOG" id="KOG0017">
    <property type="taxonomic scope" value="Eukaryota"/>
</dbReference>
<name>B7G8D6_PHATC</name>
<dbReference type="AlphaFoldDB" id="B7G8D6"/>
<dbReference type="InterPro" id="IPR001878">
    <property type="entry name" value="Znf_CCHC"/>
</dbReference>
<dbReference type="Pfam" id="PF00098">
    <property type="entry name" value="zf-CCHC"/>
    <property type="match status" value="1"/>
</dbReference>
<dbReference type="GO" id="GO:0008270">
    <property type="term" value="F:zinc ion binding"/>
    <property type="evidence" value="ECO:0007669"/>
    <property type="project" value="UniProtKB-KW"/>
</dbReference>
<dbReference type="Gene3D" id="4.10.60.10">
    <property type="entry name" value="Zinc finger, CCHC-type"/>
    <property type="match status" value="1"/>
</dbReference>
<dbReference type="Proteomes" id="UP000000759">
    <property type="component" value="Chromosome 19"/>
</dbReference>
<evidence type="ECO:0000313" key="6">
    <source>
        <dbReference type="Proteomes" id="UP000000759"/>
    </source>
</evidence>
<protein>
    <submittedName>
        <fullName evidence="5">Uncharacterized protein</fullName>
    </submittedName>
</protein>
<dbReference type="PANTHER" id="PTHR42648:SF18">
    <property type="entry name" value="RETROTRANSPOSON, UNCLASSIFIED-LIKE PROTEIN"/>
    <property type="match status" value="1"/>
</dbReference>
<dbReference type="GO" id="GO:0003676">
    <property type="term" value="F:nucleic acid binding"/>
    <property type="evidence" value="ECO:0007669"/>
    <property type="project" value="InterPro"/>
</dbReference>
<dbReference type="InterPro" id="IPR036397">
    <property type="entry name" value="RNaseH_sf"/>
</dbReference>
<evidence type="ECO:0000313" key="5">
    <source>
        <dbReference type="EMBL" id="EEC45027.1"/>
    </source>
</evidence>
<organism evidence="5 6">
    <name type="scientific">Phaeodactylum tricornutum (strain CCAP 1055/1)</name>
    <dbReference type="NCBI Taxonomy" id="556484"/>
    <lineage>
        <taxon>Eukaryota</taxon>
        <taxon>Sar</taxon>
        <taxon>Stramenopiles</taxon>
        <taxon>Ochrophyta</taxon>
        <taxon>Bacillariophyta</taxon>
        <taxon>Bacillariophyceae</taxon>
        <taxon>Bacillariophycidae</taxon>
        <taxon>Naviculales</taxon>
        <taxon>Phaeodactylaceae</taxon>
        <taxon>Phaeodactylum</taxon>
    </lineage>
</organism>
<dbReference type="OrthoDB" id="103796at2759"/>
<sequence length="1167" mass="128184">MSGNPPKAMMAESIYLPPKPTLGGLTCQSAREMVAYTGGKPNATWTNLAEPTKWETPNVICPNGVSDKCKNWNFLTQAPTKLFSKSDTSYLQTTWIADQVKHFREGGLNSVMYRPSIADPTDMVNVMEHHEQVTLTHVLEVEEDVCSKWDAYSCYNNKASSNRILNSISAELSEELRLRMLPTDTAAVLWMRVMKLVVDGSIEHYNRQKDALCALSPLSEPGQNVHTYSGKVRLICNELWHARQWEWPLMLVIVRQLCLVTVKAFQSMFLPIKMAMDRTLTEISYLDRTLATAVMVKKGYHYTQFLTLVEDTYKSLLDNKDWPPASNQKETQGAPTAFLAGMLEVQLNALVQLHVNKTLNAEKKVFKCFKCGQTGHFSRDCKQPASEGDKTPSDSKKPKAKETGWRVEAPAAGATQTKVVNSKTYHWCATCNNKDGRWNLTHVMASHTTGAGRRGKFDSPAPLGLMAEGRGDPDLSFRLPPSIALSSLTAYALLTLFDEPIPPGEQQCLSVTALCRSPAVAGVAVYAGTSVDAKPDSFPVIWDTGASLSISHEAGDFVSEVRPPPTPLVLKGLAKGLNIVGVGTVEWLVLSQDGMPCLLCLDAYLVPLAGQRLLCPQSYIQQQQHLLPSDPGKFVVDCDGMSLVGAGDNTVRVPFQTSNNLPLCMAWLPSGSPSLVAELNLCVTNAQNQNLSLAQKELLCWHYRLGHLHFESICRLHRTGALSQSAKVRALHRLAANCDLPKCASCQFGKAKRCPSPGKAQTIVPAHDGSIKKEHLSPGQQVSVDHFICSAKGRLSSSKGKTTDDRMFSGGCLFVDHASSLVHVEHQVSLTSHETLQAKHRFETMTRDRGVTPQSYLSDNSTAFTNAEFTVELRIFRQVQRFAGVGAHHHNGVAERNIQTIMAMARTMMLHAAICWPEVADPSLWPMAVDYAIYLHNHLPTVSAGLAPIDVFTGMLDPTLQDRKKLPRWKPCSRRAVFVGFSPKHSTTIPLVVNLVLGAISPQFHCVFDDWFLTVFSDPDRIPDFEQSPWTNLFSKSRFQYPFDADDGSPPPLEEQWHDEFAERTASAACELIVRDAQDEALSGANAAPPLEPVPSGPSLAGVPTSQPPEPLSAPLPTVPRVRFSPDVVAPLAQREPDPAPLAVPLSFYSGKAEQMLCQSGMAPGPD</sequence>
<feature type="region of interest" description="Disordered" evidence="2">
    <location>
        <begin position="376"/>
        <end position="405"/>
    </location>
</feature>
<dbReference type="SUPFAM" id="SSF53098">
    <property type="entry name" value="Ribonuclease H-like"/>
    <property type="match status" value="1"/>
</dbReference>
<evidence type="ECO:0000256" key="2">
    <source>
        <dbReference type="SAM" id="MobiDB-lite"/>
    </source>
</evidence>
<keyword evidence="6" id="KW-1185">Reference proteome</keyword>
<reference evidence="6" key="2">
    <citation type="submission" date="2008-08" db="EMBL/GenBank/DDBJ databases">
        <authorList>
            <consortium name="Diatom Consortium"/>
            <person name="Grigoriev I."/>
            <person name="Grimwood J."/>
            <person name="Kuo A."/>
            <person name="Otillar R.P."/>
            <person name="Salamov A."/>
            <person name="Detter J.C."/>
            <person name="Lindquist E."/>
            <person name="Shapiro H."/>
            <person name="Lucas S."/>
            <person name="Glavina del Rio T."/>
            <person name="Pitluck S."/>
            <person name="Rokhsar D."/>
            <person name="Bowler C."/>
        </authorList>
    </citation>
    <scope>GENOME REANNOTATION</scope>
    <source>
        <strain evidence="6">CCAP 1055/1</strain>
    </source>
</reference>
<dbReference type="STRING" id="556484.B7G8D6"/>
<gene>
    <name evidence="5" type="ORF">PHATRDRAFT_39341</name>
</gene>
<dbReference type="InterPro" id="IPR039537">
    <property type="entry name" value="Retrotran_Ty1/copia-like"/>
</dbReference>
<dbReference type="KEGG" id="pti:PHATRDRAFT_39341"/>
<dbReference type="PROSITE" id="PS50994">
    <property type="entry name" value="INTEGRASE"/>
    <property type="match status" value="1"/>
</dbReference>